<reference evidence="2 3" key="1">
    <citation type="submission" date="2017-11" db="EMBL/GenBank/DDBJ databases">
        <title>The genome of Rhizophagus clarus HR1 reveals common genetic basis of auxotrophy among arbuscular mycorrhizal fungi.</title>
        <authorList>
            <person name="Kobayashi Y."/>
        </authorList>
    </citation>
    <scope>NUCLEOTIDE SEQUENCE [LARGE SCALE GENOMIC DNA]</scope>
    <source>
        <strain evidence="2 3">HR1</strain>
    </source>
</reference>
<accession>A0A2Z6QMI2</accession>
<feature type="compositionally biased region" description="Basic residues" evidence="1">
    <location>
        <begin position="83"/>
        <end position="93"/>
    </location>
</feature>
<feature type="region of interest" description="Disordered" evidence="1">
    <location>
        <begin position="79"/>
        <end position="100"/>
    </location>
</feature>
<dbReference type="AlphaFoldDB" id="A0A2Z6QMI2"/>
<evidence type="ECO:0000313" key="2">
    <source>
        <dbReference type="EMBL" id="GBB91287.1"/>
    </source>
</evidence>
<proteinExistence type="predicted"/>
<keyword evidence="3" id="KW-1185">Reference proteome</keyword>
<name>A0A2Z6QMI2_9GLOM</name>
<comment type="caution">
    <text evidence="2">The sequence shown here is derived from an EMBL/GenBank/DDBJ whole genome shotgun (WGS) entry which is preliminary data.</text>
</comment>
<dbReference type="EMBL" id="BEXD01000944">
    <property type="protein sequence ID" value="GBB91287.1"/>
    <property type="molecule type" value="Genomic_DNA"/>
</dbReference>
<evidence type="ECO:0000313" key="3">
    <source>
        <dbReference type="Proteomes" id="UP000247702"/>
    </source>
</evidence>
<protein>
    <submittedName>
        <fullName evidence="2">Uncharacterized protein</fullName>
    </submittedName>
</protein>
<evidence type="ECO:0000256" key="1">
    <source>
        <dbReference type="SAM" id="MobiDB-lite"/>
    </source>
</evidence>
<dbReference type="Proteomes" id="UP000247702">
    <property type="component" value="Unassembled WGS sequence"/>
</dbReference>
<gene>
    <name evidence="2" type="ORF">RclHR1_18480005</name>
</gene>
<organism evidence="2 3">
    <name type="scientific">Rhizophagus clarus</name>
    <dbReference type="NCBI Taxonomy" id="94130"/>
    <lineage>
        <taxon>Eukaryota</taxon>
        <taxon>Fungi</taxon>
        <taxon>Fungi incertae sedis</taxon>
        <taxon>Mucoromycota</taxon>
        <taxon>Glomeromycotina</taxon>
        <taxon>Glomeromycetes</taxon>
        <taxon>Glomerales</taxon>
        <taxon>Glomeraceae</taxon>
        <taxon>Rhizophagus</taxon>
    </lineage>
</organism>
<sequence length="421" mass="48734">MRGGNVFTPELKEIVTDRQQYAKACGLQKKAYNLAKQLGQESEYINLLNNFILSMEVSLNEMNDKENTDEVQKRISNPIYVKPRGRPPQKRYKSSLEPQYTSHTNAELRAPLGNTCQNVDYSLSDKVLVNGESNNSKQMKKCGRCKQYAMHNRRTCNVDLFTAGTTTTQRAESENNTIKLEGLHTASLVRLTQQIHMRLEEEKQYAEFEDQKTQNIMISIPHIDEKYFGSILQGKGMWHSDFTLKKELLKVRGKGMWHSEFTLKKSYLGLGVRDFEYTPQDDALENKYDWKKAFLKDLMKNIPKPLIIEIWKVQPSIGAQPWLVHESIHITPNMEYSYLDIMRGGNVFTPELKEIVTDRQQYAKACGLQKKAYNLAKQLGQESEYINLLNNFILSMEVSLNEMNDKENTDEVQKEFLIQSM</sequence>